<sequence length="237" mass="25398">MKTPDDPARTRRRLISFACVGVAFLVLAGIGVYGLLTGPDEPSPPPRSGTTTPNPADPSGPTPSLPEIAPSTDPEAFARDVANVLFTWDTTSGFWPLDYTAVLLDVGDPTGTEQAGLASDIASYLPSRDAWVELRQYSTTQHLTISDAYVPEQWWQAVEQARPGQLPAGATAITIEGTRHRTGIWNDEPVASEHQVAFTIFLACPPEAPPTGTRTPAPSVVPSCYLLRLSVLDSPLH</sequence>
<keyword evidence="4" id="KW-1185">Reference proteome</keyword>
<name>A0A7J5BMB5_9MICO</name>
<evidence type="ECO:0000313" key="4">
    <source>
        <dbReference type="Proteomes" id="UP000467240"/>
    </source>
</evidence>
<feature type="region of interest" description="Disordered" evidence="1">
    <location>
        <begin position="38"/>
        <end position="72"/>
    </location>
</feature>
<keyword evidence="2" id="KW-1133">Transmembrane helix</keyword>
<organism evidence="3 4">
    <name type="scientific">Pseudoclavibacter chungangensis</name>
    <dbReference type="NCBI Taxonomy" id="587635"/>
    <lineage>
        <taxon>Bacteria</taxon>
        <taxon>Bacillati</taxon>
        <taxon>Actinomycetota</taxon>
        <taxon>Actinomycetes</taxon>
        <taxon>Micrococcales</taxon>
        <taxon>Microbacteriaceae</taxon>
        <taxon>Pseudoclavibacter</taxon>
    </lineage>
</organism>
<accession>A0A7J5BMB5</accession>
<keyword evidence="2" id="KW-0472">Membrane</keyword>
<dbReference type="RefSeq" id="WP_158042063.1">
    <property type="nucleotide sequence ID" value="NZ_JACCFV010000001.1"/>
</dbReference>
<keyword evidence="2" id="KW-0812">Transmembrane</keyword>
<feature type="transmembrane region" description="Helical" evidence="2">
    <location>
        <begin position="14"/>
        <end position="36"/>
    </location>
</feature>
<dbReference type="AlphaFoldDB" id="A0A7J5BMB5"/>
<evidence type="ECO:0000256" key="1">
    <source>
        <dbReference type="SAM" id="MobiDB-lite"/>
    </source>
</evidence>
<gene>
    <name evidence="3" type="ORF">F8O01_16800</name>
</gene>
<proteinExistence type="predicted"/>
<comment type="caution">
    <text evidence="3">The sequence shown here is derived from an EMBL/GenBank/DDBJ whole genome shotgun (WGS) entry which is preliminary data.</text>
</comment>
<feature type="compositionally biased region" description="Pro residues" evidence="1">
    <location>
        <begin position="55"/>
        <end position="64"/>
    </location>
</feature>
<dbReference type="EMBL" id="WBJZ01000031">
    <property type="protein sequence ID" value="KAB1652397.1"/>
    <property type="molecule type" value="Genomic_DNA"/>
</dbReference>
<dbReference type="OrthoDB" id="3239891at2"/>
<dbReference type="Proteomes" id="UP000467240">
    <property type="component" value="Unassembled WGS sequence"/>
</dbReference>
<protein>
    <submittedName>
        <fullName evidence="3">Uncharacterized protein</fullName>
    </submittedName>
</protein>
<reference evidence="3 4" key="1">
    <citation type="submission" date="2019-09" db="EMBL/GenBank/DDBJ databases">
        <title>Phylogeny of genus Pseudoclavibacter and closely related genus.</title>
        <authorList>
            <person name="Li Y."/>
        </authorList>
    </citation>
    <scope>NUCLEOTIDE SEQUENCE [LARGE SCALE GENOMIC DNA]</scope>
    <source>
        <strain evidence="3 4">DSM 23821</strain>
    </source>
</reference>
<evidence type="ECO:0000313" key="3">
    <source>
        <dbReference type="EMBL" id="KAB1652397.1"/>
    </source>
</evidence>
<evidence type="ECO:0000256" key="2">
    <source>
        <dbReference type="SAM" id="Phobius"/>
    </source>
</evidence>